<reference evidence="2" key="1">
    <citation type="submission" date="2020-05" db="EMBL/GenBank/DDBJ databases">
        <authorList>
            <person name="Chiriac C."/>
            <person name="Salcher M."/>
            <person name="Ghai R."/>
            <person name="Kavagutti S V."/>
        </authorList>
    </citation>
    <scope>NUCLEOTIDE SEQUENCE</scope>
</reference>
<dbReference type="Gene3D" id="3.20.20.140">
    <property type="entry name" value="Metal-dependent hydrolases"/>
    <property type="match status" value="2"/>
</dbReference>
<proteinExistence type="predicted"/>
<dbReference type="Pfam" id="PF07969">
    <property type="entry name" value="Amidohydro_3"/>
    <property type="match status" value="1"/>
</dbReference>
<name>A0A6J6TJM8_9ZZZZ</name>
<dbReference type="InterPro" id="IPR011059">
    <property type="entry name" value="Metal-dep_hydrolase_composite"/>
</dbReference>
<dbReference type="InterPro" id="IPR050378">
    <property type="entry name" value="Metallo-dep_Hydrolases_sf"/>
</dbReference>
<gene>
    <name evidence="2" type="ORF">UFOPK2754_01580</name>
</gene>
<feature type="domain" description="Amidohydrolase 3" evidence="1">
    <location>
        <begin position="48"/>
        <end position="553"/>
    </location>
</feature>
<evidence type="ECO:0000259" key="1">
    <source>
        <dbReference type="Pfam" id="PF07969"/>
    </source>
</evidence>
<dbReference type="SUPFAM" id="SSF51338">
    <property type="entry name" value="Composite domain of metallo-dependent hydrolases"/>
    <property type="match status" value="1"/>
</dbReference>
<dbReference type="PANTHER" id="PTHR11647">
    <property type="entry name" value="HYDRANTOINASE/DIHYDROPYRIMIDINASE FAMILY MEMBER"/>
    <property type="match status" value="1"/>
</dbReference>
<dbReference type="EMBL" id="CAEZYR010000053">
    <property type="protein sequence ID" value="CAB4747104.1"/>
    <property type="molecule type" value="Genomic_DNA"/>
</dbReference>
<dbReference type="SUPFAM" id="SSF51556">
    <property type="entry name" value="Metallo-dependent hydrolases"/>
    <property type="match status" value="1"/>
</dbReference>
<dbReference type="InterPro" id="IPR032466">
    <property type="entry name" value="Metal_Hydrolase"/>
</dbReference>
<organism evidence="2">
    <name type="scientific">freshwater metagenome</name>
    <dbReference type="NCBI Taxonomy" id="449393"/>
    <lineage>
        <taxon>unclassified sequences</taxon>
        <taxon>metagenomes</taxon>
        <taxon>ecological metagenomes</taxon>
    </lineage>
</organism>
<dbReference type="PANTHER" id="PTHR11647:SF1">
    <property type="entry name" value="COLLAPSIN RESPONSE MEDIATOR PROTEIN"/>
    <property type="match status" value="1"/>
</dbReference>
<dbReference type="GO" id="GO:0016812">
    <property type="term" value="F:hydrolase activity, acting on carbon-nitrogen (but not peptide) bonds, in cyclic amides"/>
    <property type="evidence" value="ECO:0007669"/>
    <property type="project" value="TreeGrafter"/>
</dbReference>
<sequence>MAGRTYDLVVRGGTVVDGTGTARRRVDVGVIGGRIAAVGLLGDATAHEVFDATGLIVAPGIVDAHTHYDPQVTFEPLATMSVYHGVTTVLAGNCGFSIAPTRTDDREFVARLFAKVEQMDPIAMSAIRWDFESFPEYLDAREGKLGINLACYIGHSNVRRWVMGDAGSERAATADEIDQMCDLVRVAMRAGAAGLSSSHAPTHLDGDDRPVPSRFSTRDELLALAAAAGESGPGSITYLPESAIGGVTPEDEDYLLALGKASGLPIIIQGLGGRNKVDAPTATWDRAHAFLNRATDLGTPVYSILIARPPDRPLQLNEMCFHFLAVASWNRMLALAHDDRLAALRDPATRDELRFAVENYNRDPAKGTTTPPPLWNQVTVAHAARPENTKWNGRTIESLATETGKAPADVLLDLALEEDLATEFRWSWETPEWTAAVGEAQMDTRMIIGTSDGGAHLARDDGADWSSWYLRNWVIDRGRWSLEDGIRNITQLPAALLGFHDRGTIEIGKRADMFIFDPATIDAGRKEFVRDLPGGAGRFKAWPVGVKATFVNGVATIIDLQPTGKLAGHVVRPGRS</sequence>
<accession>A0A6J6TJM8</accession>
<dbReference type="InterPro" id="IPR013108">
    <property type="entry name" value="Amidohydro_3"/>
</dbReference>
<dbReference type="AlphaFoldDB" id="A0A6J6TJM8"/>
<evidence type="ECO:0000313" key="2">
    <source>
        <dbReference type="EMBL" id="CAB4747104.1"/>
    </source>
</evidence>
<dbReference type="GO" id="GO:0005829">
    <property type="term" value="C:cytosol"/>
    <property type="evidence" value="ECO:0007669"/>
    <property type="project" value="TreeGrafter"/>
</dbReference>
<protein>
    <submittedName>
        <fullName evidence="2">Unannotated protein</fullName>
    </submittedName>
</protein>